<evidence type="ECO:0008006" key="3">
    <source>
        <dbReference type="Google" id="ProtNLM"/>
    </source>
</evidence>
<protein>
    <recommendedName>
        <fullName evidence="3">ATP/GTP-binding protein</fullName>
    </recommendedName>
</protein>
<dbReference type="EMBL" id="CYZU01000024">
    <property type="protein sequence ID" value="CUO60288.1"/>
    <property type="molecule type" value="Genomic_DNA"/>
</dbReference>
<name>A0A174GGL6_9FIRM</name>
<sequence>MFPIKYTENNLVFNHDGECFAYYELIPYNYSFLSPEEKYMVHDNFRQLIAQNRDGKIHALQISAESSIRQTQARSKKEVTGRLREVACAKIISVRTERIYCLELPVVLNVVRL</sequence>
<organism evidence="1 2">
    <name type="scientific">Faecalicatena contorta</name>
    <dbReference type="NCBI Taxonomy" id="39482"/>
    <lineage>
        <taxon>Bacteria</taxon>
        <taxon>Bacillati</taxon>
        <taxon>Bacillota</taxon>
        <taxon>Clostridia</taxon>
        <taxon>Lachnospirales</taxon>
        <taxon>Lachnospiraceae</taxon>
        <taxon>Faecalicatena</taxon>
    </lineage>
</organism>
<evidence type="ECO:0000313" key="1">
    <source>
        <dbReference type="EMBL" id="CUO60288.1"/>
    </source>
</evidence>
<dbReference type="Proteomes" id="UP000095544">
    <property type="component" value="Unassembled WGS sequence"/>
</dbReference>
<dbReference type="STRING" id="39482.ERS852491_02713"/>
<accession>A0A174GGL6</accession>
<gene>
    <name evidence="1" type="ORF">ERS852491_02713</name>
</gene>
<dbReference type="AlphaFoldDB" id="A0A174GGL6"/>
<proteinExistence type="predicted"/>
<reference evidence="1 2" key="1">
    <citation type="submission" date="2015-09" db="EMBL/GenBank/DDBJ databases">
        <authorList>
            <consortium name="Pathogen Informatics"/>
        </authorList>
    </citation>
    <scope>NUCLEOTIDE SEQUENCE [LARGE SCALE GENOMIC DNA]</scope>
    <source>
        <strain evidence="1 2">2789STDY5834876</strain>
    </source>
</reference>
<evidence type="ECO:0000313" key="2">
    <source>
        <dbReference type="Proteomes" id="UP000095544"/>
    </source>
</evidence>